<feature type="domain" description="Carrier" evidence="7">
    <location>
        <begin position="946"/>
        <end position="1020"/>
    </location>
</feature>
<evidence type="ECO:0000256" key="3">
    <source>
        <dbReference type="ARBA" id="ARBA00022450"/>
    </source>
</evidence>
<dbReference type="Gene3D" id="3.30.559.10">
    <property type="entry name" value="Chloramphenicol acetyltransferase-like domain"/>
    <property type="match status" value="2"/>
</dbReference>
<keyword evidence="4" id="KW-0597">Phosphoprotein</keyword>
<comment type="caution">
    <text evidence="8">The sequence shown here is derived from an EMBL/GenBank/DDBJ whole genome shotgun (WGS) entry which is preliminary data.</text>
</comment>
<protein>
    <submittedName>
        <fullName evidence="8">Non-ribosomal peptide synthetase</fullName>
    </submittedName>
</protein>
<evidence type="ECO:0000256" key="1">
    <source>
        <dbReference type="ARBA" id="ARBA00001957"/>
    </source>
</evidence>
<dbReference type="Gene3D" id="3.30.300.30">
    <property type="match status" value="2"/>
</dbReference>
<gene>
    <name evidence="8" type="ORF">DL897_06865</name>
</gene>
<dbReference type="InterPro" id="IPR045851">
    <property type="entry name" value="AMP-bd_C_sf"/>
</dbReference>
<dbReference type="InterPro" id="IPR006162">
    <property type="entry name" value="Ppantetheine_attach_site"/>
</dbReference>
<dbReference type="CDD" id="cd19535">
    <property type="entry name" value="Cyc_NRPS"/>
    <property type="match status" value="1"/>
</dbReference>
<comment type="cofactor">
    <cofactor evidence="1">
        <name>pantetheine 4'-phosphate</name>
        <dbReference type="ChEBI" id="CHEBI:47942"/>
    </cofactor>
</comment>
<dbReference type="InterPro" id="IPR000873">
    <property type="entry name" value="AMP-dep_synth/lig_dom"/>
</dbReference>
<dbReference type="GO" id="GO:0043041">
    <property type="term" value="P:amino acid activation for nonribosomal peptide biosynthetic process"/>
    <property type="evidence" value="ECO:0007669"/>
    <property type="project" value="TreeGrafter"/>
</dbReference>
<dbReference type="FunFam" id="3.30.300.30:FF:000010">
    <property type="entry name" value="Enterobactin synthetase component F"/>
    <property type="match status" value="1"/>
</dbReference>
<dbReference type="Proteomes" id="UP000251213">
    <property type="component" value="Unassembled WGS sequence"/>
</dbReference>
<keyword evidence="9" id="KW-1185">Reference proteome</keyword>
<dbReference type="FunFam" id="3.30.559.30:FF:000006">
    <property type="entry name" value="Yersiniabactin polyketide/non-ribosomal peptide synthetase"/>
    <property type="match status" value="1"/>
</dbReference>
<evidence type="ECO:0000313" key="8">
    <source>
        <dbReference type="EMBL" id="RAL25791.1"/>
    </source>
</evidence>
<dbReference type="PANTHER" id="PTHR45527:SF1">
    <property type="entry name" value="FATTY ACID SYNTHASE"/>
    <property type="match status" value="1"/>
</dbReference>
<dbReference type="GO" id="GO:0017000">
    <property type="term" value="P:antibiotic biosynthetic process"/>
    <property type="evidence" value="ECO:0007669"/>
    <property type="project" value="UniProtKB-KW"/>
</dbReference>
<keyword evidence="6" id="KW-0045">Antibiotic biosynthesis</keyword>
<dbReference type="Gene3D" id="2.30.38.10">
    <property type="entry name" value="Luciferase, Domain 3"/>
    <property type="match status" value="1"/>
</dbReference>
<dbReference type="FunFam" id="2.30.38.10:FF:000001">
    <property type="entry name" value="Non-ribosomal peptide synthetase PvdI"/>
    <property type="match status" value="1"/>
</dbReference>
<dbReference type="InterPro" id="IPR020806">
    <property type="entry name" value="PKS_PP-bd"/>
</dbReference>
<dbReference type="Pfam" id="PF00668">
    <property type="entry name" value="Condensation"/>
    <property type="match status" value="2"/>
</dbReference>
<dbReference type="InterPro" id="IPR036736">
    <property type="entry name" value="ACP-like_sf"/>
</dbReference>
<dbReference type="InterPro" id="IPR010071">
    <property type="entry name" value="AA_adenyl_dom"/>
</dbReference>
<dbReference type="GO" id="GO:0044550">
    <property type="term" value="P:secondary metabolite biosynthetic process"/>
    <property type="evidence" value="ECO:0007669"/>
    <property type="project" value="UniProtKB-ARBA"/>
</dbReference>
<dbReference type="SUPFAM" id="SSF56801">
    <property type="entry name" value="Acetyl-CoA synthetase-like"/>
    <property type="match status" value="2"/>
</dbReference>
<proteinExistence type="inferred from homology"/>
<dbReference type="PROSITE" id="PS00455">
    <property type="entry name" value="AMP_BINDING"/>
    <property type="match status" value="2"/>
</dbReference>
<dbReference type="Pfam" id="PF13193">
    <property type="entry name" value="AMP-binding_C"/>
    <property type="match status" value="1"/>
</dbReference>
<dbReference type="SUPFAM" id="SSF52777">
    <property type="entry name" value="CoA-dependent acyltransferases"/>
    <property type="match status" value="4"/>
</dbReference>
<dbReference type="SMART" id="SM00823">
    <property type="entry name" value="PKS_PP"/>
    <property type="match status" value="2"/>
</dbReference>
<dbReference type="InterPro" id="IPR023213">
    <property type="entry name" value="CAT-like_dom_sf"/>
</dbReference>
<dbReference type="InterPro" id="IPR009081">
    <property type="entry name" value="PP-bd_ACP"/>
</dbReference>
<dbReference type="InterPro" id="IPR042099">
    <property type="entry name" value="ANL_N_sf"/>
</dbReference>
<dbReference type="GO" id="GO:0016874">
    <property type="term" value="F:ligase activity"/>
    <property type="evidence" value="ECO:0007669"/>
    <property type="project" value="UniProtKB-KW"/>
</dbReference>
<dbReference type="Gene3D" id="3.40.50.12780">
    <property type="entry name" value="N-terminal domain of ligase-like"/>
    <property type="match status" value="1"/>
</dbReference>
<dbReference type="EMBL" id="QJKK01000003">
    <property type="protein sequence ID" value="RAL25791.1"/>
    <property type="molecule type" value="Genomic_DNA"/>
</dbReference>
<dbReference type="NCBIfam" id="NF003417">
    <property type="entry name" value="PRK04813.1"/>
    <property type="match status" value="2"/>
</dbReference>
<evidence type="ECO:0000259" key="7">
    <source>
        <dbReference type="PROSITE" id="PS50075"/>
    </source>
</evidence>
<name>A0A364K653_9BACL</name>
<sequence length="2090" mass="242028">MNKRYPLTEAQKRMWYTESIFPDTGVSNVVGRIKFQDVKIDLMQKAIQLIISHYEILRVRLFPQKGMEPTQYIFEDSSVDLTLVDLSDYKKERLEEWFQEKAKAPFCLYHSNLYDFVLVKWKAEMFLLIKCHHILLDGISINLLAQKIIETYERLHQGLSIEMTRSYGLTQYIESETEYKESKRFLKDQQFWHSEFETIPEYLSTRVDELYRKSIVANRRAFVIPPDLKQQMELFCQEHKTSMYTLFMSVLFIYFSRIYNEKEIILGTYVGNRKRNERDALGMFVSTVPFRIAVSDHLPILEWLQSLNRKQMKIFRHQKYPYNQLIQDLQHQGHDVKQLFTVGIEYQELTTEGDQIFSGYDFYEINVHIKNLIQTDQLVLNVDYRQEVYQEDEIELLVERLITLIKEIIQYPYKKIAHFEICTELEKRKQMVEWNRTKADFPKDQTIQERFVEQVMKTPNNIAVVYKKEKLTYQELHERSNVVAQVLRQQGVKPGDRVGLLMEKSLDLIIGMLAILKSGGTYVPIDPEYPLTRIRYMLDDSHAQTILSQSSLIERWNMKGEWSNKWLDIQEINQVEFEASNLLSTNQSTDLAYVIYTSGTTGQPKGVMVEHQGVINLVAYSQKEWGIQSGDRIGQVASIAFDASVWEVYVSLLTGASLYLIPKETIQDTSRFEDYVSEQKLTVLSLSATYLNQLNSEKMMGLSHLRKVLAIGSASSLDLARKWKGKYVNAYGPAEATVYATMWQGDGEINSLSYAPIGRPIMNAKVYIVNEHIQLQPIGIPGELCIGGIGLARGYLGKPELTAEKFVPSPFVPGEKLYRTGDLARYLLDGNIEFLGRMDHQVKVRGYRIELGEIESVLFEHPNVKDVAVRDWKDEQNETYLCAYVVLDDTVSSSELKKYIGQKLPSYMIPSFVIEMEEIPLTPNRKVDRKALPKPDSTKIQEDYVPPVTDMEKQLTRIWQQVLNIEKIGITHSFFELGGNSIKAIQLVNKLSKERIVVTVQDIFRYPTIAELSLHAYEEESDELYLPTVVEDEENFYQPFSLTEIQLAYLLGRNQHFELGGVATHSYLEWETSLDIRRFNQCLQQVIRRHPMLRAVVLPNGTQRILSEDLTYPIEIEDLTGLSLEEQEQRVLAERSRMSHQVFPSEKWPLFEFKAFRLNETSHLLCCSFDVLVMDGASLRIFWKELMELYHQPDLLLPSLSLTFRDYMSAYQKMKQSKKYEEAKNYWLSKREDFPTAPILRMRRNPNDITQPRFKSLYQTISQDQWKKIKQWAQRNQVTPSALLCTVYGEILAHWSNQRRLAINSTVFNRYPVHSQVEQIIGDFTSLILLDLDLPPDQSFVHKVRKTQETMMEGLEHRYYDGVRFLRDLMQVNQIETRALMPIVFTSLLLDDDGFNWNDIGTLRYMTAQTPQVYLDYVVTEQNGELVIMWNYVEELFDQDMIKIMFDQYVSMMDQLAEKGEITPLQLTQSEQTLLTQYNQTKEELRKATLHQLFVEQVQRTPNQLAVVFEHQSITYQELDRRSNQVAYYLQQQGMGVGDRIGVLAIRQVETIVNLLGVIKAGAAYVPIDPDYPKDRQDYILNHSQCRELITPDLYHKQSLNEVPDHEVRSDVTPEDVAYIIYTSGSTGKPKGVVVSHEAVTNTIQDINQKFGVSELDRVIGISSMCFDLSVYDIFGTLSAGATLVMVKDQRDVHQLVETVNQYEITIWNSVPVIMDLALESVDSHFENNSLRLTLLSGDWIPLTLPAKVAQHFPHAEVISLGGATEASIWSIYYPIHEVKQEWKSIPYGRPLANQQYYVLNDHLQPCPIEVEGELFIGGSGLAVGYLFDKEKTKQAFIQHPKLGRLYRTGDYGLLHRDGYIEFLGRKDHQVKIQGYRVELEEISNTLLTKWSITQAVVVDDTEEGRKVLGAYFVAEELIDGSELRDELTRLLPRYMVPAYFVQLESMPLNPNGKIDRNALPKPTGISHKQIEYVGPRNEIEAKLVSVWEQVLKVEQVGIRDDFFAFGGDSIKAIQIIQLLAKEELTLSLNHFFNALTIEKMAPYLEDRKSVDQMNHCLEEIETERTSRKLSDESLSAEELAYIQDIFADE</sequence>
<dbReference type="Pfam" id="PF00550">
    <property type="entry name" value="PP-binding"/>
    <property type="match status" value="2"/>
</dbReference>
<dbReference type="FunFam" id="3.30.559.10:FF:000023">
    <property type="entry name" value="Non-ribosomal peptide synthetase"/>
    <property type="match status" value="1"/>
</dbReference>
<evidence type="ECO:0000256" key="6">
    <source>
        <dbReference type="ARBA" id="ARBA00023194"/>
    </source>
</evidence>
<comment type="similarity">
    <text evidence="2">Belongs to the ATP-dependent AMP-binding enzyme family.</text>
</comment>
<dbReference type="InterPro" id="IPR057737">
    <property type="entry name" value="Condensation_MtbB-like"/>
</dbReference>
<dbReference type="GO" id="GO:0031177">
    <property type="term" value="F:phosphopantetheine binding"/>
    <property type="evidence" value="ECO:0007669"/>
    <property type="project" value="InterPro"/>
</dbReference>
<dbReference type="PROSITE" id="PS50075">
    <property type="entry name" value="CARRIER"/>
    <property type="match status" value="2"/>
</dbReference>
<dbReference type="PRINTS" id="PR00154">
    <property type="entry name" value="AMPBINDING"/>
</dbReference>
<organism evidence="8 9">
    <name type="scientific">Thermoflavimicrobium daqui</name>
    <dbReference type="NCBI Taxonomy" id="2137476"/>
    <lineage>
        <taxon>Bacteria</taxon>
        <taxon>Bacillati</taxon>
        <taxon>Bacillota</taxon>
        <taxon>Bacilli</taxon>
        <taxon>Bacillales</taxon>
        <taxon>Thermoactinomycetaceae</taxon>
        <taxon>Thermoflavimicrobium</taxon>
    </lineage>
</organism>
<dbReference type="Gene3D" id="3.40.50.980">
    <property type="match status" value="2"/>
</dbReference>
<dbReference type="GO" id="GO:0008610">
    <property type="term" value="P:lipid biosynthetic process"/>
    <property type="evidence" value="ECO:0007669"/>
    <property type="project" value="UniProtKB-ARBA"/>
</dbReference>
<dbReference type="FunFam" id="3.40.50.12780:FF:000012">
    <property type="entry name" value="Non-ribosomal peptide synthetase"/>
    <property type="match status" value="2"/>
</dbReference>
<dbReference type="OrthoDB" id="9765680at2"/>
<feature type="domain" description="Carrier" evidence="7">
    <location>
        <begin position="1975"/>
        <end position="2049"/>
    </location>
</feature>
<dbReference type="FunFam" id="3.40.50.980:FF:000001">
    <property type="entry name" value="Non-ribosomal peptide synthetase"/>
    <property type="match status" value="2"/>
</dbReference>
<dbReference type="FunFam" id="1.10.1200.10:FF:000005">
    <property type="entry name" value="Nonribosomal peptide synthetase 1"/>
    <property type="match status" value="2"/>
</dbReference>
<dbReference type="PANTHER" id="PTHR45527">
    <property type="entry name" value="NONRIBOSOMAL PEPTIDE SYNTHETASE"/>
    <property type="match status" value="1"/>
</dbReference>
<dbReference type="InterPro" id="IPR020459">
    <property type="entry name" value="AMP-binding"/>
</dbReference>
<dbReference type="InterPro" id="IPR020845">
    <property type="entry name" value="AMP-binding_CS"/>
</dbReference>
<dbReference type="SUPFAM" id="SSF47336">
    <property type="entry name" value="ACP-like"/>
    <property type="match status" value="2"/>
</dbReference>
<dbReference type="Gene3D" id="1.10.1200.10">
    <property type="entry name" value="ACP-like"/>
    <property type="match status" value="2"/>
</dbReference>
<dbReference type="NCBIfam" id="TIGR01733">
    <property type="entry name" value="AA-adenyl-dom"/>
    <property type="match status" value="2"/>
</dbReference>
<dbReference type="Gene3D" id="3.30.559.30">
    <property type="entry name" value="Nonribosomal peptide synthetase, condensation domain"/>
    <property type="match status" value="2"/>
</dbReference>
<evidence type="ECO:0000256" key="5">
    <source>
        <dbReference type="ARBA" id="ARBA00022598"/>
    </source>
</evidence>
<dbReference type="InterPro" id="IPR025110">
    <property type="entry name" value="AMP-bd_C"/>
</dbReference>
<dbReference type="GO" id="GO:0005737">
    <property type="term" value="C:cytoplasm"/>
    <property type="evidence" value="ECO:0007669"/>
    <property type="project" value="TreeGrafter"/>
</dbReference>
<accession>A0A364K653</accession>
<evidence type="ECO:0000313" key="9">
    <source>
        <dbReference type="Proteomes" id="UP000251213"/>
    </source>
</evidence>
<dbReference type="CDD" id="cd12114">
    <property type="entry name" value="A_NRPS_TlmIV_like"/>
    <property type="match status" value="1"/>
</dbReference>
<evidence type="ECO:0000256" key="2">
    <source>
        <dbReference type="ARBA" id="ARBA00006432"/>
    </source>
</evidence>
<reference evidence="8 9" key="2">
    <citation type="submission" date="2018-06" db="EMBL/GenBank/DDBJ databases">
        <authorList>
            <person name="Zhirakovskaya E."/>
        </authorList>
    </citation>
    <scope>NUCLEOTIDE SEQUENCE [LARGE SCALE GENOMIC DNA]</scope>
    <source>
        <strain evidence="8 9">FBKL4.011</strain>
    </source>
</reference>
<keyword evidence="5" id="KW-0436">Ligase</keyword>
<reference evidence="8 9" key="1">
    <citation type="submission" date="2018-06" db="EMBL/GenBank/DDBJ databases">
        <title>Thermoflavimicrobium daqus sp. nov., a thermophilic microbe isolated from Moutai-flavour Daqu.</title>
        <authorList>
            <person name="Wang X."/>
            <person name="Zhou H."/>
        </authorList>
    </citation>
    <scope>NUCLEOTIDE SEQUENCE [LARGE SCALE GENOMIC DNA]</scope>
    <source>
        <strain evidence="8 9">FBKL4.011</strain>
    </source>
</reference>
<dbReference type="PROSITE" id="PS00012">
    <property type="entry name" value="PHOSPHOPANTETHEINE"/>
    <property type="match status" value="2"/>
</dbReference>
<keyword evidence="3" id="KW-0596">Phosphopantetheine</keyword>
<evidence type="ECO:0000256" key="4">
    <source>
        <dbReference type="ARBA" id="ARBA00022553"/>
    </source>
</evidence>
<dbReference type="Pfam" id="PF00501">
    <property type="entry name" value="AMP-binding"/>
    <property type="match status" value="2"/>
</dbReference>
<dbReference type="InterPro" id="IPR001242">
    <property type="entry name" value="Condensation_dom"/>
</dbReference>